<feature type="binding site" evidence="10">
    <location>
        <position position="164"/>
    </location>
    <ligand>
        <name>substrate</name>
    </ligand>
</feature>
<dbReference type="Pfam" id="PF00149">
    <property type="entry name" value="Metallophos"/>
    <property type="match status" value="1"/>
</dbReference>
<comment type="similarity">
    <text evidence="10">Belongs to the LpxH family.</text>
</comment>
<keyword evidence="8 10" id="KW-0472">Membrane</keyword>
<evidence type="ECO:0000256" key="1">
    <source>
        <dbReference type="ARBA" id="ARBA00022475"/>
    </source>
</evidence>
<evidence type="ECO:0000259" key="11">
    <source>
        <dbReference type="Pfam" id="PF00149"/>
    </source>
</evidence>
<feature type="binding site" evidence="10">
    <location>
        <position position="10"/>
    </location>
    <ligand>
        <name>Mn(2+)</name>
        <dbReference type="ChEBI" id="CHEBI:29035"/>
        <label>1</label>
    </ligand>
</feature>
<evidence type="ECO:0000256" key="2">
    <source>
        <dbReference type="ARBA" id="ARBA00022516"/>
    </source>
</evidence>
<dbReference type="NCBIfam" id="NF003743">
    <property type="entry name" value="PRK05340.1"/>
    <property type="match status" value="1"/>
</dbReference>
<keyword evidence="5 10" id="KW-0479">Metal-binding</keyword>
<feature type="binding site" evidence="10">
    <location>
        <position position="195"/>
    </location>
    <ligand>
        <name>substrate</name>
    </ligand>
</feature>
<keyword evidence="4 10" id="KW-0441">Lipid A biosynthesis</keyword>
<dbReference type="PANTHER" id="PTHR34990">
    <property type="entry name" value="UDP-2,3-DIACYLGLUCOSAMINE HYDROLASE-RELATED"/>
    <property type="match status" value="1"/>
</dbReference>
<evidence type="ECO:0000256" key="5">
    <source>
        <dbReference type="ARBA" id="ARBA00022723"/>
    </source>
</evidence>
<feature type="binding site" evidence="10">
    <location>
        <position position="195"/>
    </location>
    <ligand>
        <name>Mn(2+)</name>
        <dbReference type="ChEBI" id="CHEBI:29035"/>
        <label>2</label>
    </ligand>
</feature>
<dbReference type="Gene3D" id="3.60.21.10">
    <property type="match status" value="1"/>
</dbReference>
<reference evidence="12" key="1">
    <citation type="submission" date="2020-10" db="EMBL/GenBank/DDBJ databases">
        <title>Microbiome of the Black Sea water column analyzed by genome centric metagenomics.</title>
        <authorList>
            <person name="Cabello-Yeves P.J."/>
            <person name="Callieri C."/>
            <person name="Picazo A."/>
            <person name="Mehrshad M."/>
            <person name="Haro-Moreno J.M."/>
            <person name="Roda-Garcia J."/>
            <person name="Dzembekova N."/>
            <person name="Slabakova V."/>
            <person name="Slabakova N."/>
            <person name="Moncheva S."/>
            <person name="Rodriguez-Valera F."/>
        </authorList>
    </citation>
    <scope>NUCLEOTIDE SEQUENCE</scope>
    <source>
        <strain evidence="12">BS307-5m-G50</strain>
    </source>
</reference>
<sequence>MKPRFISDLHLSENHPELTQAFYKFLEESKEACTHLFILGDLFETWIGDDDDLPIHLEIKEALRAFTTDGPETFFMHGNRDFLVGEVFAKETGVTILPDHYILEINNQMVILSHGDFLCTDDKDYIDFRNQVRNQDWQNNFLKKSLDERKQIAVGLRADSKEATSKKSDDITDVNNQSVEDFINEHQPDLFIHGHTHRPNIHDLGSSKRIVLGDWGEYGWLLTIDGQEFNLEKFSIA</sequence>
<organism evidence="12 13">
    <name type="scientific">SAR86 cluster bacterium</name>
    <dbReference type="NCBI Taxonomy" id="2030880"/>
    <lineage>
        <taxon>Bacteria</taxon>
        <taxon>Pseudomonadati</taxon>
        <taxon>Pseudomonadota</taxon>
        <taxon>Gammaproteobacteria</taxon>
        <taxon>SAR86 cluster</taxon>
    </lineage>
</organism>
<evidence type="ECO:0000256" key="10">
    <source>
        <dbReference type="HAMAP-Rule" id="MF_00575"/>
    </source>
</evidence>
<keyword evidence="2 10" id="KW-0444">Lipid biosynthesis</keyword>
<dbReference type="SUPFAM" id="SSF56300">
    <property type="entry name" value="Metallo-dependent phosphatases"/>
    <property type="match status" value="1"/>
</dbReference>
<feature type="binding site" evidence="10">
    <location>
        <position position="167"/>
    </location>
    <ligand>
        <name>substrate</name>
    </ligand>
</feature>
<dbReference type="HAMAP" id="MF_00575">
    <property type="entry name" value="LpxH"/>
    <property type="match status" value="1"/>
</dbReference>
<comment type="catalytic activity">
    <reaction evidence="10">
        <text>UDP-2-N,3-O-bis[(3R)-3-hydroxytetradecanoyl]-alpha-D-glucosamine + H2O = 2-N,3-O-bis[(3R)-3-hydroxytetradecanoyl]-alpha-D-glucosaminyl 1-phosphate + UMP + 2 H(+)</text>
        <dbReference type="Rhea" id="RHEA:25213"/>
        <dbReference type="ChEBI" id="CHEBI:15377"/>
        <dbReference type="ChEBI" id="CHEBI:15378"/>
        <dbReference type="ChEBI" id="CHEBI:57865"/>
        <dbReference type="ChEBI" id="CHEBI:57957"/>
        <dbReference type="ChEBI" id="CHEBI:78847"/>
        <dbReference type="EC" id="3.6.1.54"/>
    </reaction>
</comment>
<feature type="binding site" evidence="10">
    <location>
        <position position="160"/>
    </location>
    <ligand>
        <name>substrate</name>
    </ligand>
</feature>
<dbReference type="EMBL" id="JADHQD010000007">
    <property type="protein sequence ID" value="MBL6818111.1"/>
    <property type="molecule type" value="Genomic_DNA"/>
</dbReference>
<comment type="cofactor">
    <cofactor evidence="10">
        <name>Mn(2+)</name>
        <dbReference type="ChEBI" id="CHEBI:29035"/>
    </cofactor>
    <text evidence="10">Binds 2 Mn(2+) ions per subunit in a binuclear metal center.</text>
</comment>
<feature type="binding site" evidence="10">
    <location>
        <position position="79"/>
    </location>
    <ligand>
        <name>Mn(2+)</name>
        <dbReference type="ChEBI" id="CHEBI:29035"/>
        <label>2</label>
    </ligand>
</feature>
<dbReference type="GO" id="GO:0008758">
    <property type="term" value="F:UDP-2,3-diacylglucosamine hydrolase activity"/>
    <property type="evidence" value="ECO:0007669"/>
    <property type="project" value="UniProtKB-UniRule"/>
</dbReference>
<keyword evidence="6 10" id="KW-0378">Hydrolase</keyword>
<dbReference type="GO" id="GO:0009245">
    <property type="term" value="P:lipid A biosynthetic process"/>
    <property type="evidence" value="ECO:0007669"/>
    <property type="project" value="UniProtKB-UniRule"/>
</dbReference>
<keyword evidence="1 10" id="KW-1003">Cell membrane</keyword>
<dbReference type="GO" id="GO:0019897">
    <property type="term" value="C:extrinsic component of plasma membrane"/>
    <property type="evidence" value="ECO:0007669"/>
    <property type="project" value="UniProtKB-UniRule"/>
</dbReference>
<keyword evidence="7 10" id="KW-0443">Lipid metabolism</keyword>
<dbReference type="GO" id="GO:0030145">
    <property type="term" value="F:manganese ion binding"/>
    <property type="evidence" value="ECO:0007669"/>
    <property type="project" value="UniProtKB-UniRule"/>
</dbReference>
<comment type="function">
    <text evidence="10">Hydrolyzes the pyrophosphate bond of UDP-2,3-diacylglucosamine to yield 2,3-diacylglucosamine 1-phosphate (lipid X) and UMP by catalyzing the attack of water at the alpha-P atom. Involved in the biosynthesis of lipid A, a phosphorylated glycolipid that anchors the lipopolysaccharide to the outer membrane of the cell.</text>
</comment>
<dbReference type="EC" id="3.6.1.54" evidence="10"/>
<dbReference type="Proteomes" id="UP000711391">
    <property type="component" value="Unassembled WGS sequence"/>
</dbReference>
<dbReference type="CDD" id="cd07398">
    <property type="entry name" value="MPP_YbbF-LpxH"/>
    <property type="match status" value="1"/>
</dbReference>
<feature type="domain" description="Calcineurin-like phosphoesterase" evidence="11">
    <location>
        <begin position="5"/>
        <end position="199"/>
    </location>
</feature>
<feature type="binding site" evidence="10">
    <location>
        <position position="197"/>
    </location>
    <ligand>
        <name>Mn(2+)</name>
        <dbReference type="ChEBI" id="CHEBI:29035"/>
        <label>1</label>
    </ligand>
</feature>
<evidence type="ECO:0000256" key="4">
    <source>
        <dbReference type="ARBA" id="ARBA00022556"/>
    </source>
</evidence>
<comment type="pathway">
    <text evidence="10">Glycolipid biosynthesis; lipid IV(A) biosynthesis; lipid IV(A) from (3R)-3-hydroxytetradecanoyl-[acyl-carrier-protein] and UDP-N-acetyl-alpha-D-glucosamine: step 4/6.</text>
</comment>
<feature type="binding site" evidence="10">
    <location>
        <position position="122"/>
    </location>
    <ligand>
        <name>substrate</name>
    </ligand>
</feature>
<evidence type="ECO:0000256" key="3">
    <source>
        <dbReference type="ARBA" id="ARBA00022519"/>
    </source>
</evidence>
<dbReference type="PANTHER" id="PTHR34990:SF1">
    <property type="entry name" value="UDP-2,3-DIACYLGLUCOSAMINE HYDROLASE"/>
    <property type="match status" value="1"/>
</dbReference>
<evidence type="ECO:0000256" key="7">
    <source>
        <dbReference type="ARBA" id="ARBA00023098"/>
    </source>
</evidence>
<evidence type="ECO:0000313" key="13">
    <source>
        <dbReference type="Proteomes" id="UP000711391"/>
    </source>
</evidence>
<feature type="binding site" evidence="10">
    <location>
        <position position="114"/>
    </location>
    <ligand>
        <name>Mn(2+)</name>
        <dbReference type="ChEBI" id="CHEBI:29035"/>
        <label>2</label>
    </ligand>
</feature>
<feature type="binding site" evidence="10">
    <location>
        <begin position="79"/>
        <end position="80"/>
    </location>
    <ligand>
        <name>substrate</name>
    </ligand>
</feature>
<keyword evidence="3 10" id="KW-0997">Cell inner membrane</keyword>
<evidence type="ECO:0000313" key="12">
    <source>
        <dbReference type="EMBL" id="MBL6818111.1"/>
    </source>
</evidence>
<proteinExistence type="inferred from homology"/>
<dbReference type="GO" id="GO:0005737">
    <property type="term" value="C:cytoplasm"/>
    <property type="evidence" value="ECO:0007669"/>
    <property type="project" value="InterPro"/>
</dbReference>
<dbReference type="NCBIfam" id="TIGR01854">
    <property type="entry name" value="lipid_A_lpxH"/>
    <property type="match status" value="1"/>
</dbReference>
<comment type="caution">
    <text evidence="12">The sequence shown here is derived from an EMBL/GenBank/DDBJ whole genome shotgun (WGS) entry which is preliminary data.</text>
</comment>
<evidence type="ECO:0000256" key="9">
    <source>
        <dbReference type="ARBA" id="ARBA00023211"/>
    </source>
</evidence>
<gene>
    <name evidence="10" type="primary">lpxH</name>
    <name evidence="12" type="ORF">ISQ64_01750</name>
</gene>
<dbReference type="InterPro" id="IPR029052">
    <property type="entry name" value="Metallo-depent_PP-like"/>
</dbReference>
<evidence type="ECO:0000256" key="6">
    <source>
        <dbReference type="ARBA" id="ARBA00022801"/>
    </source>
</evidence>
<dbReference type="InterPro" id="IPR004843">
    <property type="entry name" value="Calcineurin-like_PHP"/>
</dbReference>
<comment type="subcellular location">
    <subcellularLocation>
        <location evidence="10">Cell inner membrane</location>
        <topology evidence="10">Peripheral membrane protein</topology>
        <orientation evidence="10">Cytoplasmic side</orientation>
    </subcellularLocation>
</comment>
<feature type="binding site" evidence="10">
    <location>
        <position position="8"/>
    </location>
    <ligand>
        <name>Mn(2+)</name>
        <dbReference type="ChEBI" id="CHEBI:29035"/>
        <label>1</label>
    </ligand>
</feature>
<keyword evidence="9 10" id="KW-0464">Manganese</keyword>
<dbReference type="InterPro" id="IPR010138">
    <property type="entry name" value="UDP-diacylglucosamine_Hdrlase"/>
</dbReference>
<name>A0A937LL38_9GAMM</name>
<feature type="binding site" evidence="10">
    <location>
        <position position="41"/>
    </location>
    <ligand>
        <name>Mn(2+)</name>
        <dbReference type="ChEBI" id="CHEBI:29035"/>
        <label>2</label>
    </ligand>
</feature>
<feature type="binding site" evidence="10">
    <location>
        <position position="41"/>
    </location>
    <ligand>
        <name>Mn(2+)</name>
        <dbReference type="ChEBI" id="CHEBI:29035"/>
        <label>1</label>
    </ligand>
</feature>
<dbReference type="InterPro" id="IPR043461">
    <property type="entry name" value="LpxH-like"/>
</dbReference>
<accession>A0A937LL38</accession>
<evidence type="ECO:0000256" key="8">
    <source>
        <dbReference type="ARBA" id="ARBA00023136"/>
    </source>
</evidence>
<protein>
    <recommendedName>
        <fullName evidence="10">UDP-2,3-diacylglucosamine hydrolase</fullName>
        <ecNumber evidence="10">3.6.1.54</ecNumber>
    </recommendedName>
    <alternativeName>
        <fullName evidence="10">UDP-2,3-diacylglucosamine diphosphatase</fullName>
    </alternativeName>
</protein>
<dbReference type="AlphaFoldDB" id="A0A937LL38"/>